<feature type="domain" description="Glycosyl hydrolase family 95 N-terminal" evidence="2">
    <location>
        <begin position="43"/>
        <end position="296"/>
    </location>
</feature>
<evidence type="ECO:0000313" key="6">
    <source>
        <dbReference type="Proteomes" id="UP000027064"/>
    </source>
</evidence>
<accession>A0A066WQJ9</accession>
<feature type="chain" id="PRO_5001629243" evidence="1">
    <location>
        <begin position="31"/>
        <end position="840"/>
    </location>
</feature>
<dbReference type="Proteomes" id="UP000027064">
    <property type="component" value="Unassembled WGS sequence"/>
</dbReference>
<dbReference type="SUPFAM" id="SSF48208">
    <property type="entry name" value="Six-hairpin glycosidases"/>
    <property type="match status" value="1"/>
</dbReference>
<dbReference type="Pfam" id="PF22124">
    <property type="entry name" value="Glyco_hydro_95_cat"/>
    <property type="match status" value="1"/>
</dbReference>
<dbReference type="InterPro" id="IPR016518">
    <property type="entry name" value="Alpha-L-fucosidase"/>
</dbReference>
<reference evidence="5 6" key="1">
    <citation type="submission" date="2014-05" db="EMBL/GenBank/DDBJ databases">
        <title>Genome Sequence of Flavobacterium sp. EM1321.</title>
        <authorList>
            <person name="Shin S.-K."/>
            <person name="Yi H."/>
        </authorList>
    </citation>
    <scope>NUCLEOTIDE SEQUENCE [LARGE SCALE GENOMIC DNA]</scope>
    <source>
        <strain evidence="5 6">EM1321</strain>
    </source>
</reference>
<dbReference type="eggNOG" id="COG1554">
    <property type="taxonomic scope" value="Bacteria"/>
</dbReference>
<dbReference type="PANTHER" id="PTHR31084">
    <property type="entry name" value="ALPHA-L-FUCOSIDASE 2"/>
    <property type="match status" value="1"/>
</dbReference>
<dbReference type="Gene3D" id="2.70.98.50">
    <property type="entry name" value="putative glycoside hydrolase family protein from bacillus halodurans"/>
    <property type="match status" value="1"/>
</dbReference>
<dbReference type="RefSeq" id="WP_035657771.1">
    <property type="nucleotide sequence ID" value="NZ_JNCA01000006.1"/>
</dbReference>
<dbReference type="Gene3D" id="1.50.10.10">
    <property type="match status" value="1"/>
</dbReference>
<protein>
    <submittedName>
        <fullName evidence="5">Alpha-L-fucosidase</fullName>
        <ecNumber evidence="5">2.7.7.6</ecNumber>
    </submittedName>
</protein>
<dbReference type="PIRSF" id="PIRSF007663">
    <property type="entry name" value="UCP007663"/>
    <property type="match status" value="1"/>
</dbReference>
<dbReference type="OrthoDB" id="9802600at2"/>
<dbReference type="Gene3D" id="2.60.40.1180">
    <property type="entry name" value="Golgi alpha-mannosidase II"/>
    <property type="match status" value="1"/>
</dbReference>
<evidence type="ECO:0000259" key="2">
    <source>
        <dbReference type="Pfam" id="PF14498"/>
    </source>
</evidence>
<dbReference type="PATRIC" id="fig|1492738.3.peg.667"/>
<keyword evidence="1" id="KW-0732">Signal</keyword>
<evidence type="ECO:0000259" key="4">
    <source>
        <dbReference type="Pfam" id="PF22124"/>
    </source>
</evidence>
<proteinExistence type="predicted"/>
<comment type="caution">
    <text evidence="5">The sequence shown here is derived from an EMBL/GenBank/DDBJ whole genome shotgun (WGS) entry which is preliminary data.</text>
</comment>
<dbReference type="InterPro" id="IPR049053">
    <property type="entry name" value="AFCA-like_C"/>
</dbReference>
<dbReference type="GO" id="GO:0004560">
    <property type="term" value="F:alpha-L-fucosidase activity"/>
    <property type="evidence" value="ECO:0007669"/>
    <property type="project" value="InterPro"/>
</dbReference>
<dbReference type="InterPro" id="IPR013780">
    <property type="entry name" value="Glyco_hydro_b"/>
</dbReference>
<gene>
    <name evidence="5" type="ORF">FEM21_06730</name>
</gene>
<dbReference type="EMBL" id="JNCA01000006">
    <property type="protein sequence ID" value="KDN56121.1"/>
    <property type="molecule type" value="Genomic_DNA"/>
</dbReference>
<dbReference type="InterPro" id="IPR027414">
    <property type="entry name" value="GH95_N_dom"/>
</dbReference>
<feature type="domain" description="Glycosyl hydrolase family 95 catalytic" evidence="4">
    <location>
        <begin position="324"/>
        <end position="743"/>
    </location>
</feature>
<dbReference type="EC" id="2.7.7.6" evidence="5"/>
<evidence type="ECO:0000313" key="5">
    <source>
        <dbReference type="EMBL" id="KDN56121.1"/>
    </source>
</evidence>
<dbReference type="STRING" id="1492738.FEM21_06730"/>
<dbReference type="Pfam" id="PF14498">
    <property type="entry name" value="Glyco_hyd_65N_2"/>
    <property type="match status" value="1"/>
</dbReference>
<keyword evidence="5" id="KW-0808">Transferase</keyword>
<dbReference type="FunFam" id="1.50.10.10:FF:000028">
    <property type="entry name" value="Alpha-L-fucosidase 2"/>
    <property type="match status" value="1"/>
</dbReference>
<dbReference type="PANTHER" id="PTHR31084:SF0">
    <property type="entry name" value="ALPHA-L-FUCOSIDASE 2"/>
    <property type="match status" value="1"/>
</dbReference>
<dbReference type="GO" id="GO:0005975">
    <property type="term" value="P:carbohydrate metabolic process"/>
    <property type="evidence" value="ECO:0007669"/>
    <property type="project" value="InterPro"/>
</dbReference>
<feature type="signal peptide" evidence="1">
    <location>
        <begin position="1"/>
        <end position="30"/>
    </location>
</feature>
<dbReference type="InterPro" id="IPR054363">
    <property type="entry name" value="GH95_cat"/>
</dbReference>
<keyword evidence="6" id="KW-1185">Reference proteome</keyword>
<dbReference type="GO" id="GO:0003899">
    <property type="term" value="F:DNA-directed RNA polymerase activity"/>
    <property type="evidence" value="ECO:0007669"/>
    <property type="project" value="UniProtKB-EC"/>
</dbReference>
<dbReference type="InterPro" id="IPR008928">
    <property type="entry name" value="6-hairpin_glycosidase_sf"/>
</dbReference>
<dbReference type="InterPro" id="IPR012341">
    <property type="entry name" value="6hp_glycosidase-like_sf"/>
</dbReference>
<name>A0A066WQJ9_9FLAO</name>
<organism evidence="5 6">
    <name type="scientific">Flavobacterium seoulense</name>
    <dbReference type="NCBI Taxonomy" id="1492738"/>
    <lineage>
        <taxon>Bacteria</taxon>
        <taxon>Pseudomonadati</taxon>
        <taxon>Bacteroidota</taxon>
        <taxon>Flavobacteriia</taxon>
        <taxon>Flavobacteriales</taxon>
        <taxon>Flavobacteriaceae</taxon>
        <taxon>Flavobacterium</taxon>
    </lineage>
</organism>
<dbReference type="Pfam" id="PF21307">
    <property type="entry name" value="Glyco_hydro_95_C"/>
    <property type="match status" value="1"/>
</dbReference>
<evidence type="ECO:0000256" key="1">
    <source>
        <dbReference type="SAM" id="SignalP"/>
    </source>
</evidence>
<evidence type="ECO:0000259" key="3">
    <source>
        <dbReference type="Pfam" id="PF21307"/>
    </source>
</evidence>
<feature type="domain" description="Alpha fucosidase A-like C-terminal" evidence="3">
    <location>
        <begin position="745"/>
        <end position="837"/>
    </location>
</feature>
<keyword evidence="5" id="KW-0548">Nucleotidyltransferase</keyword>
<dbReference type="AlphaFoldDB" id="A0A066WQJ9"/>
<sequence length="840" mass="94871">MFFFFKTKPNQLKVVSFIAVQILFASFCEAQNKTNSNTQDLKLWYDKPSEKWVEALPVGNGKIGAMIFGGVEEELLQLNESTLWSGGPVKTNVNPESKDYLPKIREALLQEEDYSKANQLTRKMQGLYSQSYLPLGDIIIKQNFNNVKPAFYYRDLDIENAVATTKFIINGVEYTREIFTSAPDNIMLIRISTNKKGALTFDISSKSQLKFSPSTQDNNELIISGKAPANVDPSYYNVKGREPVIYEDPTGCDGMRYQYRIKAVNKDGSVTTTDSEIKIKNASEVILYIAAATSFNGFDKCPDKDGKDENKIASDRINKAVKKSYSQLFNRHIADYKQYFDRVSFAVKDTVNTPTKLKLPSNERLKAYSNGAYDPKIETLYFQYGRYLLISSSRPGGPPANLQGIWNEKLRAPWSSNYTININTQMNYWPAEVTNLSEMHQPLLDWIQSLAKTGKVTAREFYNANGWVAHHNSDLWALSNPVGDKGNGDPVWANWWMGGNWLTQHLYEHYRFTGDKKFLAEKAYPVMKDAALFSLDWLVEDKNGYLVTAPSTSPENKFKDSKGKEQSVSVATTMDMSIIRDLFDNLIEASETLGTDKAFRETLIAKRAKLYPLQISKNGTLMEWYKDFEETDIHHRHASHLFGLHPGREITPLTTDFFNAAKKSLEVRGDEGTGWSKGWKINWWARLQDGDHAYSLIRQLLNYVDPSSGNSRAGGTYPNFFDAHPPFQIDGNFAGTAGMAEMLLQSQANYIQLLPALPKAWSEGNIKGLIARGGFEIDMNWSKQQLNNASIKSLNGAECILVTKVPVKIKNSDIVSQKTDNGYQLSFKTTKGKAYQIVKI</sequence>